<dbReference type="AlphaFoldDB" id="A0A0L0NTL0"/>
<proteinExistence type="predicted"/>
<accession>A0A0L0NTL0</accession>
<reference evidence="3" key="1">
    <citation type="journal article" date="2015" name="BMC Genomics">
        <title>Draft genome of a commonly misdiagnosed multidrug resistant pathogen Candida auris.</title>
        <authorList>
            <person name="Chatterjee S."/>
            <person name="Alampalli S.V."/>
            <person name="Nageshan R.K."/>
            <person name="Chettiar S.T."/>
            <person name="Joshi S."/>
            <person name="Tatu U.S."/>
        </authorList>
    </citation>
    <scope>NUCLEOTIDE SEQUENCE [LARGE SCALE GENOMIC DNA]</scope>
    <source>
        <strain evidence="3">6684</strain>
    </source>
</reference>
<keyword evidence="1" id="KW-0812">Transmembrane</keyword>
<dbReference type="Proteomes" id="UP000037122">
    <property type="component" value="Unassembled WGS sequence"/>
</dbReference>
<name>A0A0L0NTL0_CANAR</name>
<dbReference type="EMBL" id="LGST01000041">
    <property type="protein sequence ID" value="KND97344.1"/>
    <property type="molecule type" value="Genomic_DNA"/>
</dbReference>
<evidence type="ECO:0000256" key="1">
    <source>
        <dbReference type="SAM" id="Phobius"/>
    </source>
</evidence>
<evidence type="ECO:0000313" key="2">
    <source>
        <dbReference type="EMBL" id="KND97344.1"/>
    </source>
</evidence>
<sequence length="48" mass="5476">MISIAERKKKKKNQGHSPISSLLIAWTHFAKLQLFAGLVVMQVKIAQW</sequence>
<dbReference type="VEuPathDB" id="FungiDB:QG37_05718"/>
<keyword evidence="1" id="KW-0472">Membrane</keyword>
<comment type="caution">
    <text evidence="2">The sequence shown here is derived from an EMBL/GenBank/DDBJ whole genome shotgun (WGS) entry which is preliminary data.</text>
</comment>
<keyword evidence="1" id="KW-1133">Transmembrane helix</keyword>
<evidence type="ECO:0000313" key="3">
    <source>
        <dbReference type="Proteomes" id="UP000037122"/>
    </source>
</evidence>
<organism evidence="2 3">
    <name type="scientific">Candidozyma auris</name>
    <name type="common">Yeast</name>
    <name type="synonym">Candida auris</name>
    <dbReference type="NCBI Taxonomy" id="498019"/>
    <lineage>
        <taxon>Eukaryota</taxon>
        <taxon>Fungi</taxon>
        <taxon>Dikarya</taxon>
        <taxon>Ascomycota</taxon>
        <taxon>Saccharomycotina</taxon>
        <taxon>Pichiomycetes</taxon>
        <taxon>Metschnikowiaceae</taxon>
        <taxon>Candidozyma</taxon>
    </lineage>
</organism>
<protein>
    <submittedName>
        <fullName evidence="2">Uncharacterized protein</fullName>
    </submittedName>
</protein>
<gene>
    <name evidence="2" type="ORF">QG37_05718</name>
</gene>
<feature type="transmembrane region" description="Helical" evidence="1">
    <location>
        <begin position="21"/>
        <end position="43"/>
    </location>
</feature>